<dbReference type="OrthoDB" id="10430949at2759"/>
<evidence type="ECO:0000313" key="1">
    <source>
        <dbReference type="EMBL" id="GMH56122.1"/>
    </source>
</evidence>
<organism evidence="1 2">
    <name type="scientific">Triparma retinervis</name>
    <dbReference type="NCBI Taxonomy" id="2557542"/>
    <lineage>
        <taxon>Eukaryota</taxon>
        <taxon>Sar</taxon>
        <taxon>Stramenopiles</taxon>
        <taxon>Ochrophyta</taxon>
        <taxon>Bolidophyceae</taxon>
        <taxon>Parmales</taxon>
        <taxon>Triparmaceae</taxon>
        <taxon>Triparma</taxon>
    </lineage>
</organism>
<reference evidence="1" key="1">
    <citation type="submission" date="2022-07" db="EMBL/GenBank/DDBJ databases">
        <title>Genome analysis of Parmales, a sister group of diatoms, reveals the evolutionary specialization of diatoms from phago-mixotrophs to photoautotrophs.</title>
        <authorList>
            <person name="Ban H."/>
            <person name="Sato S."/>
            <person name="Yoshikawa S."/>
            <person name="Kazumasa Y."/>
            <person name="Nakamura Y."/>
            <person name="Ichinomiya M."/>
            <person name="Saitoh K."/>
            <person name="Sato N."/>
            <person name="Blanc-Mathieu R."/>
            <person name="Endo H."/>
            <person name="Kuwata A."/>
            <person name="Ogata H."/>
        </authorList>
    </citation>
    <scope>NUCLEOTIDE SEQUENCE</scope>
</reference>
<keyword evidence="2" id="KW-1185">Reference proteome</keyword>
<dbReference type="Proteomes" id="UP001165082">
    <property type="component" value="Unassembled WGS sequence"/>
</dbReference>
<protein>
    <submittedName>
        <fullName evidence="1">Uncharacterized protein</fullName>
    </submittedName>
</protein>
<name>A0A9W6ZRL9_9STRA</name>
<evidence type="ECO:0000313" key="2">
    <source>
        <dbReference type="Proteomes" id="UP001165082"/>
    </source>
</evidence>
<sequence length="143" mass="14848">MGGKSSKAAGSGPIDAPFSVTLSDELVVKLSEVPPTSVPSGPTISEWRSQHSVAGSKLDASIASLESTLTSTMSSASERANELDYKLSLSPETSAGGEVCGDVQEKLADCMRGGGKLEELKRLAEELKVCVKEDHLRAAGLAQ</sequence>
<comment type="caution">
    <text evidence="1">The sequence shown here is derived from an EMBL/GenBank/DDBJ whole genome shotgun (WGS) entry which is preliminary data.</text>
</comment>
<dbReference type="EMBL" id="BRXZ01000867">
    <property type="protein sequence ID" value="GMH56122.1"/>
    <property type="molecule type" value="Genomic_DNA"/>
</dbReference>
<proteinExistence type="predicted"/>
<dbReference type="AlphaFoldDB" id="A0A9W6ZRL9"/>
<accession>A0A9W6ZRL9</accession>
<gene>
    <name evidence="1" type="ORF">TrRE_jg2296</name>
</gene>